<sequence length="354" mass="36420">MKINIKNINIKSICATLFISLFLSCNNGVIEDLQKKNIFSDFLIKIGHGFQDIFGFFGNAMGDALGFSAVKSGDKKSEVGKHFEKVKKGLEDTKNQLSTLSGKISEAKNADGSTIETVKVAIKGTIEVFDKLISSLTKLAGITNDGSTEIGASASSKSDAVNASDVKTVIEGVKDIIDAAEKSGVKIDPGKVGIQVANGNGPKSVFHNAQAADGDAKKLADEVGKADPWAMIDKIRNAKTDGFSASGDNSAGQLATGGSSSANSGTAATNADLAAAVALKAMAKGGKFTQPADSDAGAVVKGAAVSAVNKVLGILNVIIRKTVDIHLDKIGKAVKGIKYSETIGESTEVGIATK</sequence>
<name>W5SXT2_9SPIR</name>
<reference evidence="9" key="1">
    <citation type="submission" date="2013-04" db="EMBL/GenBank/DDBJ databases">
        <title>Comparative Genomics of Relapsing Fever Spirochetes.</title>
        <authorList>
            <person name="Schwan T.G."/>
            <person name="Raffel S.J."/>
            <person name="Porcella S.F."/>
            <person name="Martens C.A."/>
            <person name="Bruno D.P."/>
            <person name="Ricklefs S.M."/>
            <person name="Barbian K.B."/>
        </authorList>
    </citation>
    <scope>NUCLEOTIDE SEQUENCE</scope>
    <source>
        <strain evidence="9">Co53</strain>
        <plasmid evidence="9">unnamed</plasmid>
    </source>
</reference>
<dbReference type="AlphaFoldDB" id="W5SXT2"/>
<dbReference type="SUPFAM" id="SSF74748">
    <property type="entry name" value="Variable surface antigen VlsE"/>
    <property type="match status" value="1"/>
</dbReference>
<comment type="function">
    <text evidence="1 8">The Vlp and Vsp proteins are antigenically distinct proteins, only one vlp or vsp gene is transcriptionally active at any one time. Switching between these genes is a mechanism of host immune response evasion.</text>
</comment>
<comment type="subcellular location">
    <subcellularLocation>
        <location evidence="2 8">Cell outer membrane</location>
        <topology evidence="2 8">Lipid-anchor</topology>
    </subcellularLocation>
</comment>
<evidence type="ECO:0000256" key="6">
    <source>
        <dbReference type="ARBA" id="ARBA00023237"/>
    </source>
</evidence>
<evidence type="ECO:0000256" key="8">
    <source>
        <dbReference type="RuleBase" id="RU363105"/>
    </source>
</evidence>
<evidence type="ECO:0000256" key="4">
    <source>
        <dbReference type="ARBA" id="ARBA00023136"/>
    </source>
</evidence>
<dbReference type="InterPro" id="IPR000680">
    <property type="entry name" value="Borrelia_lipo"/>
</dbReference>
<gene>
    <name evidence="9" type="ORF">BCO_0114521</name>
</gene>
<keyword evidence="4 8" id="KW-0472">Membrane</keyword>
<geneLocation type="plasmid" evidence="9">
    <name>unnamed</name>
</geneLocation>
<protein>
    <recommendedName>
        <fullName evidence="8">Variable large protein</fullName>
    </recommendedName>
</protein>
<dbReference type="OrthoDB" id="351099at2"/>
<evidence type="ECO:0000256" key="7">
    <source>
        <dbReference type="ARBA" id="ARBA00023288"/>
    </source>
</evidence>
<dbReference type="Pfam" id="PF00921">
    <property type="entry name" value="Lipoprotein_2"/>
    <property type="match status" value="1"/>
</dbReference>
<accession>W5SXT2</accession>
<dbReference type="PROSITE" id="PS51257">
    <property type="entry name" value="PROKAR_LIPOPROTEIN"/>
    <property type="match status" value="1"/>
</dbReference>
<keyword evidence="5 8" id="KW-0564">Palmitate</keyword>
<evidence type="ECO:0000313" key="9">
    <source>
        <dbReference type="EMBL" id="AHH11692.1"/>
    </source>
</evidence>
<organism evidence="9">
    <name type="scientific">Borrelia coriaceae ATCC 43381</name>
    <dbReference type="NCBI Taxonomy" id="1408429"/>
    <lineage>
        <taxon>Bacteria</taxon>
        <taxon>Pseudomonadati</taxon>
        <taxon>Spirochaetota</taxon>
        <taxon>Spirochaetia</taxon>
        <taxon>Spirochaetales</taxon>
        <taxon>Borreliaceae</taxon>
        <taxon>Borrelia</taxon>
    </lineage>
</organism>
<keyword evidence="3" id="KW-0732">Signal</keyword>
<evidence type="ECO:0000256" key="2">
    <source>
        <dbReference type="ARBA" id="ARBA00004459"/>
    </source>
</evidence>
<dbReference type="HOGENOM" id="CLU_054711_0_1_12"/>
<dbReference type="RefSeq" id="WP_025408894.1">
    <property type="nucleotide sequence ID" value="NZ_CP005765.1"/>
</dbReference>
<keyword evidence="7 8" id="KW-0449">Lipoprotein</keyword>
<dbReference type="GO" id="GO:0009279">
    <property type="term" value="C:cell outer membrane"/>
    <property type="evidence" value="ECO:0007669"/>
    <property type="project" value="UniProtKB-SubCell"/>
</dbReference>
<evidence type="ECO:0000256" key="1">
    <source>
        <dbReference type="ARBA" id="ARBA00003932"/>
    </source>
</evidence>
<evidence type="ECO:0000256" key="3">
    <source>
        <dbReference type="ARBA" id="ARBA00022729"/>
    </source>
</evidence>
<keyword evidence="9" id="KW-0614">Plasmid</keyword>
<keyword evidence="6 8" id="KW-0998">Cell outer membrane</keyword>
<proteinExistence type="predicted"/>
<evidence type="ECO:0000256" key="5">
    <source>
        <dbReference type="ARBA" id="ARBA00023139"/>
    </source>
</evidence>
<dbReference type="EMBL" id="CP005765">
    <property type="protein sequence ID" value="AHH11692.1"/>
    <property type="molecule type" value="Genomic_DNA"/>
</dbReference>